<evidence type="ECO:0000313" key="3">
    <source>
        <dbReference type="EMBL" id="QNE37449.1"/>
    </source>
</evidence>
<dbReference type="PROSITE" id="PS51746">
    <property type="entry name" value="PPM_2"/>
    <property type="match status" value="1"/>
</dbReference>
<dbReference type="CDD" id="cd00143">
    <property type="entry name" value="PP2Cc"/>
    <property type="match status" value="1"/>
</dbReference>
<dbReference type="SMART" id="SM00331">
    <property type="entry name" value="PP2C_SIG"/>
    <property type="match status" value="1"/>
</dbReference>
<dbReference type="InterPro" id="IPR036457">
    <property type="entry name" value="PPM-type-like_dom_sf"/>
</dbReference>
<dbReference type="InterPro" id="IPR001932">
    <property type="entry name" value="PPM-type_phosphatase-like_dom"/>
</dbReference>
<organism evidence="3 4">
    <name type="scientific">Leifsonia shinshuensis</name>
    <dbReference type="NCBI Taxonomy" id="150026"/>
    <lineage>
        <taxon>Bacteria</taxon>
        <taxon>Bacillati</taxon>
        <taxon>Actinomycetota</taxon>
        <taxon>Actinomycetes</taxon>
        <taxon>Micrococcales</taxon>
        <taxon>Microbacteriaceae</taxon>
        <taxon>Leifsonia</taxon>
    </lineage>
</organism>
<proteinExistence type="predicted"/>
<dbReference type="Proteomes" id="UP000515511">
    <property type="component" value="Chromosome"/>
</dbReference>
<accession>A0A7G6YG34</accession>
<dbReference type="SUPFAM" id="SSF81606">
    <property type="entry name" value="PP2C-like"/>
    <property type="match status" value="1"/>
</dbReference>
<evidence type="ECO:0000256" key="1">
    <source>
        <dbReference type="SAM" id="MobiDB-lite"/>
    </source>
</evidence>
<reference evidence="4" key="1">
    <citation type="submission" date="2019-09" db="EMBL/GenBank/DDBJ databases">
        <title>Antimicrobial potential of Antarctic Bacteria.</title>
        <authorList>
            <person name="Benaud N."/>
            <person name="Edwards R.J."/>
            <person name="Ferrari B.C."/>
        </authorList>
    </citation>
    <scope>NUCLEOTIDE SEQUENCE [LARGE SCALE GENOMIC DNA]</scope>
    <source>
        <strain evidence="4">INR9</strain>
    </source>
</reference>
<evidence type="ECO:0000259" key="2">
    <source>
        <dbReference type="PROSITE" id="PS51746"/>
    </source>
</evidence>
<dbReference type="EMBL" id="CP043641">
    <property type="protein sequence ID" value="QNE37449.1"/>
    <property type="molecule type" value="Genomic_DNA"/>
</dbReference>
<gene>
    <name evidence="3" type="ORF">F1C12_00330</name>
</gene>
<dbReference type="AlphaFoldDB" id="A0A7G6YG34"/>
<dbReference type="KEGG" id="lse:F1C12_00330"/>
<feature type="domain" description="PPM-type phosphatase" evidence="2">
    <location>
        <begin position="26"/>
        <end position="260"/>
    </location>
</feature>
<feature type="region of interest" description="Disordered" evidence="1">
    <location>
        <begin position="9"/>
        <end position="37"/>
    </location>
</feature>
<sequence>MGWIADNADDILSGAPPAPPAPLGFETGQSSVSGDYREGNEDSLYASSWSAFVADGVGGHAAGEIASATVSIRLASMLDATEGRIPGEERLRELVAIANSDLALRVRMDPALSGMATTLVGLFSDGERIAVAHTGDSRAYRLRDGGLAQITEDDSLVRELLARGAIGEGDVSSHPLRSVVTHVLGGDPEDAAALHVATEPARRGDRWLLTSDGLTDYVPILDVAETLAAAETPQEAADALVALALLHQARDNVSVVVADVVELAETPEYRPAFGGSAAADPASARTF</sequence>
<name>A0A7G6YG34_9MICO</name>
<dbReference type="SMART" id="SM00332">
    <property type="entry name" value="PP2Cc"/>
    <property type="match status" value="1"/>
</dbReference>
<protein>
    <submittedName>
        <fullName evidence="3">Serine/threonine-protein phosphatase</fullName>
    </submittedName>
</protein>
<evidence type="ECO:0000313" key="4">
    <source>
        <dbReference type="Proteomes" id="UP000515511"/>
    </source>
</evidence>
<dbReference type="Gene3D" id="3.60.40.10">
    <property type="entry name" value="PPM-type phosphatase domain"/>
    <property type="match status" value="1"/>
</dbReference>
<dbReference type="Pfam" id="PF13672">
    <property type="entry name" value="PP2C_2"/>
    <property type="match status" value="1"/>
</dbReference>